<accession>A0ABV7C069</accession>
<dbReference type="Proteomes" id="UP001595420">
    <property type="component" value="Unassembled WGS sequence"/>
</dbReference>
<sequence>MTGAAQMLTVRVPLAIRKLRGGRKLMVAPSSPASPGASGADTTLVKAVARAFRWRRLIETGRYSTIDDLAAGEKINSSYVSRLLRLTLLAPDIVEAILDGQQPSEMMLPELMKGVPTIWEVQRWRSGRSGGQ</sequence>
<evidence type="ECO:0000313" key="2">
    <source>
        <dbReference type="Proteomes" id="UP001595420"/>
    </source>
</evidence>
<organism evidence="1 2">
    <name type="scientific">Falsiroseomonas tokyonensis</name>
    <dbReference type="NCBI Taxonomy" id="430521"/>
    <lineage>
        <taxon>Bacteria</taxon>
        <taxon>Pseudomonadati</taxon>
        <taxon>Pseudomonadota</taxon>
        <taxon>Alphaproteobacteria</taxon>
        <taxon>Acetobacterales</taxon>
        <taxon>Roseomonadaceae</taxon>
        <taxon>Falsiroseomonas</taxon>
    </lineage>
</organism>
<proteinExistence type="predicted"/>
<dbReference type="EMBL" id="JBHRSB010000008">
    <property type="protein sequence ID" value="MFC3002963.1"/>
    <property type="molecule type" value="Genomic_DNA"/>
</dbReference>
<reference evidence="2" key="1">
    <citation type="journal article" date="2019" name="Int. J. Syst. Evol. Microbiol.">
        <title>The Global Catalogue of Microorganisms (GCM) 10K type strain sequencing project: providing services to taxonomists for standard genome sequencing and annotation.</title>
        <authorList>
            <consortium name="The Broad Institute Genomics Platform"/>
            <consortium name="The Broad Institute Genome Sequencing Center for Infectious Disease"/>
            <person name="Wu L."/>
            <person name="Ma J."/>
        </authorList>
    </citation>
    <scope>NUCLEOTIDE SEQUENCE [LARGE SCALE GENOMIC DNA]</scope>
    <source>
        <strain evidence="2">CGMCC 1.16855</strain>
    </source>
</reference>
<name>A0ABV7C069_9PROT</name>
<comment type="caution">
    <text evidence="1">The sequence shown here is derived from an EMBL/GenBank/DDBJ whole genome shotgun (WGS) entry which is preliminary data.</text>
</comment>
<gene>
    <name evidence="1" type="ORF">ACFOD3_23905</name>
</gene>
<protein>
    <recommendedName>
        <fullName evidence="3">Bacteriophage-related protein</fullName>
    </recommendedName>
</protein>
<evidence type="ECO:0008006" key="3">
    <source>
        <dbReference type="Google" id="ProtNLM"/>
    </source>
</evidence>
<dbReference type="SUPFAM" id="SSF109709">
    <property type="entry name" value="KorB DNA-binding domain-like"/>
    <property type="match status" value="1"/>
</dbReference>
<evidence type="ECO:0000313" key="1">
    <source>
        <dbReference type="EMBL" id="MFC3002963.1"/>
    </source>
</evidence>
<keyword evidence="2" id="KW-1185">Reference proteome</keyword>
<dbReference type="RefSeq" id="WP_343215284.1">
    <property type="nucleotide sequence ID" value="NZ_JAFNJS010000008.1"/>
</dbReference>